<dbReference type="Gene3D" id="3.80.10.10">
    <property type="entry name" value="Ribonuclease Inhibitor"/>
    <property type="match status" value="2"/>
</dbReference>
<dbReference type="PROSITE" id="PS50011">
    <property type="entry name" value="PROTEIN_KINASE_DOM"/>
    <property type="match status" value="1"/>
</dbReference>
<keyword evidence="6 13" id="KW-1133">Transmembrane helix</keyword>
<dbReference type="SUPFAM" id="SSF49785">
    <property type="entry name" value="Galactose-binding domain-like"/>
    <property type="match status" value="1"/>
</dbReference>
<sequence>CKQCYNHALYKRYYRDKRGKVGNMSSFNSWLIIVTLLFNISLYQSSFARYSSSYPPSVLDCNFDDSTFCEWANDNSGKSKFNWTLKSGQTPSGSTGPISDYFLPKSKGNGTYAYLEASFPRQHGDKVRLLSPVMQGAKCMSFMYHMYGSSMGSLVIYMNTNSNETVEWIKTGNHPNQWLEAVIFLNSSALYQIVMEGVRGVSYTSDVAIDNIAFRNGSCQRLVTQSLYAFIKEDATDFKLDRIPAHIGWVYQFTVHVLQTRNISTDVMYFVYPANTVHCAKGVTQELSLDDLSCFPRDFFFSSRTYQPHYKKVLLLDRGEKLPYGIALEEFENCCGQTVIEYFFANVSLDQQNACPPGWLNLGESCFRVHVKSYETWKDARFECHNRGGRLAVLGNAVKLHALSRFIDDYTGALVDFFVGAFSTKRWITVRKELFPVQSLLWGPSQPSGDGWCTNLIFAEKWNSKWKGKGWRVNDTPCFLKQEFVCQKPKSTSGSTCDSGWFEVADSCFRVFAGTSIAKEWVKARESCLQQGSDLAVVDSEIERKIIGDHLTNIANRYPGDNILAFLGIRKFRTWNWLDGSSVSASIWHSGYPDVSNSGECGLLAKSSLQWKLVHGSCGYRRRFICETDERRFLVGWQSVHSSQANSRGKPFHAVDGNVASCFTVKRQKGQPVWWAVTLQRRGFVSKIWIINRLGCCLAEMPKHNVILRNSVETEKANCKVYSWKDRQKTLMICEPLISASNVTIYEDGVDDLSLCEVMITAIESEDSLHGVLQELWYNIPSGASLRADSRFPSNPNVVYILRQFDAPFNFHTNYGQRLTAYLQVSESGNYTFFVACDDTCELSLRTEREEHLEQMEENEASGKQLLIKLDHGTHHNQWNKFPSQQTSKEIWLSKCQSYSLELLMKQSGGKDCASVGMKLPNGTFISPITEDYLFWVRPGVGDFQISSSPKKVTLKTGQKLLIQGIFSCNLIVSLISLIFVLAAKLLFTNYKYCCRGLNCSGCPIRVYVSFGEQRILVHNDLPMDCQERYFNISFDTFLQEGTYQINVTHGLVDCLSCTSQVSREINEVHISAILVENCSFTSDLCSWNSKDNGWTLSPSGKGIVPRFDGKDAVLESPWISKNPFYEKTGMCLLHGYQGPTWLTGQVSFIPSEDFKVRIVANGKQPSGINPVTIKNISIATTQCERLPLRSLPGFMCESKSSFQCDNGECVSKDLVCDGDKACVDNSDEKNCKCLPTEFECPTGECLGVEKLCDLRKDCKDGTDEARCGQSCSEDAFSCAGGGCVPWSLTCDEDTNCQDGTDEPSICGSSHCPLLNLGCDWFNYTNSLKFYQCGGNKVKCDFEDGLCGMEQDNWRVGSGSTPTKNTGPDYDHTTFLPEGKYLFLEASEQKAGEGAILFSSIIGPGKSICVQFWYHMKGKDVGSLRVYIQTNQTKTLVWNTTGEQGDKWNFGQVGYRGDLKSYQVILEGVVGSGIYGDIAVDDLSLLGENICDIIKGNELPGCLFEQDHCVWEPSDNWRMSKLFPLKFLQTDWQNTLGGFTYLQGCSWTDKESGCNGTLKSRRILPEAGWNCVQLWYYLETTGSGSLKVSLIINETKAILWSSDSHQDQGKAGRWMYVRLPIDSGSRPYQVLLEGQTSLKQAFLAVDDIAFQTEGCEVIPWQGKLIFLPEYGKNPLKTQYFWKLDGSDENVRLEGDASYQTNGGIKSLHLDGISGYAEIPAINFSKSSFSIALRYNVHDSNIKERHLISDWSSPWQFRLFVHYRKVWVQLRRSGFLQDLLGMASNREIYAKIWTHVIFVWDRSTRIGKLYLNGEYAGEKQSAYTGQDIDLNLTNHTAYELGLKKDSMERIRGSLRDLMVFLRPLTTREAFTLYTITGYPQFYEGLRGWKNSKQSVSPWKQAVGLDMAASTKQVKSYLQRRGRNSRRGCLMKDSNYQLDFVENHNGHVNITDLPDLIAFTICFWMKTSDNTSAGTPIWYRVRYETNGKYIPAIALVDYRGFSVYLGEKRSAKTDSAANDGKWHHICLVWTSEGGKFTLHNDLSILLEREFSEGETIPGGGEFIIGLTEDLAKEDPQAGQFIGLISHVNIFKKALDREEIEWMSHGCGKDFSHAIYPWSQFIKGFVGDVKDEKPALCADREGYRFMVFNNNTSQPSQTSFFYGWPSSPLYERSYEGHNICVRFRYLIYGPGRHFLRIYQQLNLTDYPRRLMWAVNESNNTDLIWKYGRVALPSVTKYNVSLEADLGSEPGYISVRGVHVVPGYCHPLPPNATKECNKNFTTMSGIILSPHHPGYYPPLMRCHWTINVPRGNTIKLRFQEFQLEDHPSCFNDFLDIYSGLKPRKFMGKYCGERFPAFVESSSNVMVITFESNDNIAGIGFKLLYTSEKADIDEVPCFQYEGCPSSCECHPVSRKSLEIVMKVKKGRKLTALPRNIPSKAAVILFQRNKISYLPKKQLSYMSSLKYLDLSGNRIFRIEGGAFGNASVLQTLKLDSNFIRALPNGMLDNMNNLQTLDCSANLIDTISTETFSASLASLTTLSLRQNRIKSIEKDAFKSMSNLQHLYLQQNAVKEIPDGLFLGLSSLKILNLNANQIMRLSSKTFAGLPSLEKLDLRNNSLDIKKFPADAFSGLENLKEIYLDEYILCCYAENVVPGVRCISPKDEFSSCSDLMKNKGVQICVWILGLTALVGNLLVILLRVFVKEDNKVHSFLLTNLAISDLLMGVYLLIIAFKDVQWQGEYFKHDVNWRSGLTCAFTGVLSMASSEISVLMLTLITTDRLICIVFPFKMRRINRKRSFIIVGGIWVLGTMISIIPTLGFDYFFDKKREVGFYGKSAVCLPLQLSTERQAGWEYAVSIFIILNFVSFMYILTAYTAMYLRVKGVAKQVRSTNMKRESKMAKRMMLIVLTDFLCWMPIIVIGLLSLLGKFHDPEKQAYVWIAVFVLPVNSALNPILYTFSTPLVKRKVGEHTDSLISFLERTVWRPKRNPAKKLLVDMFFSCTLIAKGKVMPLKPLPTSNPNKSNCQPDEILEHERPESELKLVEIPGIFADETSLSVGFVVACSGSEENSRVRLIKHFSKIKEEGWSKEVELAKELRQGLEHPNIIKYCWHSATEKSVVNYKKAEGFPRFKKSSFLLCFDFSANTTLEEYLISDGIVLNLDSLIAVAMDLISAIQHLEQKGVVHNNITTSSVLIGKGFRVPPITAVLGSFGFAQRVSQDFPECILNGHSVKDILGKNILQFGFVLSEMMRNCCDSNEFEELQELMLLCLEQNPEVRPNACQAKDLVEKLWYRNDIWDTPL</sequence>
<feature type="transmembrane region" description="Helical" evidence="13">
    <location>
        <begin position="2896"/>
        <end position="2918"/>
    </location>
</feature>
<dbReference type="Gene3D" id="2.60.120.200">
    <property type="match status" value="6"/>
</dbReference>
<feature type="transmembrane region" description="Helical" evidence="13">
    <location>
        <begin position="2706"/>
        <end position="2727"/>
    </location>
</feature>
<dbReference type="Pfam" id="PF07714">
    <property type="entry name" value="PK_Tyr_Ser-Thr"/>
    <property type="match status" value="1"/>
</dbReference>
<dbReference type="Pfam" id="PF13385">
    <property type="entry name" value="Laminin_G_3"/>
    <property type="match status" value="2"/>
</dbReference>
<dbReference type="SMART" id="SM00137">
    <property type="entry name" value="MAM"/>
    <property type="match status" value="3"/>
</dbReference>
<keyword evidence="4 13" id="KW-0812">Transmembrane</keyword>
<evidence type="ECO:0000256" key="13">
    <source>
        <dbReference type="SAM" id="Phobius"/>
    </source>
</evidence>
<dbReference type="InterPro" id="IPR001759">
    <property type="entry name" value="PTX_dom"/>
</dbReference>
<dbReference type="PROSITE" id="PS00740">
    <property type="entry name" value="MAM_1"/>
    <property type="match status" value="1"/>
</dbReference>
<evidence type="ECO:0000256" key="1">
    <source>
        <dbReference type="ARBA" id="ARBA00004651"/>
    </source>
</evidence>
<dbReference type="InterPro" id="IPR036055">
    <property type="entry name" value="LDL_receptor-like_sf"/>
</dbReference>
<feature type="transmembrane region" description="Helical" evidence="13">
    <location>
        <begin position="2848"/>
        <end position="2875"/>
    </location>
</feature>
<dbReference type="SMART" id="SM00159">
    <property type="entry name" value="PTX"/>
    <property type="match status" value="1"/>
</dbReference>
<keyword evidence="10" id="KW-0675">Receptor</keyword>
<feature type="non-terminal residue" evidence="21">
    <location>
        <position position="1"/>
    </location>
</feature>
<dbReference type="PRINTS" id="PR00237">
    <property type="entry name" value="GPCRRHODOPSN"/>
</dbReference>
<dbReference type="SUPFAM" id="SSF49854">
    <property type="entry name" value="Spermadhesin, CUB domain"/>
    <property type="match status" value="1"/>
</dbReference>
<feature type="disulfide bond" evidence="12">
    <location>
        <begin position="1241"/>
        <end position="1259"/>
    </location>
</feature>
<dbReference type="PROSITE" id="PS51828">
    <property type="entry name" value="PTX_2"/>
    <property type="match status" value="1"/>
</dbReference>
<feature type="disulfide bond" evidence="12">
    <location>
        <begin position="1205"/>
        <end position="1223"/>
    </location>
</feature>
<dbReference type="SMART" id="SM00220">
    <property type="entry name" value="S_TKc"/>
    <property type="match status" value="1"/>
</dbReference>
<dbReference type="Pfam" id="PF00057">
    <property type="entry name" value="Ldl_recept_a"/>
    <property type="match status" value="3"/>
</dbReference>
<keyword evidence="5" id="KW-0677">Repeat</keyword>
<name>A0ABN8MZ34_9CNID</name>
<evidence type="ECO:0000259" key="14">
    <source>
        <dbReference type="PROSITE" id="PS01180"/>
    </source>
</evidence>
<evidence type="ECO:0000256" key="7">
    <source>
        <dbReference type="ARBA" id="ARBA00023040"/>
    </source>
</evidence>
<dbReference type="Pfam" id="PF00001">
    <property type="entry name" value="7tm_1"/>
    <property type="match status" value="1"/>
</dbReference>
<evidence type="ECO:0000256" key="2">
    <source>
        <dbReference type="ARBA" id="ARBA00022475"/>
    </source>
</evidence>
<feature type="transmembrane region" description="Helical" evidence="13">
    <location>
        <begin position="2930"/>
        <end position="2950"/>
    </location>
</feature>
<dbReference type="InterPro" id="IPR000276">
    <property type="entry name" value="GPCR_Rhodpsn"/>
</dbReference>
<evidence type="ECO:0000256" key="6">
    <source>
        <dbReference type="ARBA" id="ARBA00022989"/>
    </source>
</evidence>
<dbReference type="InterPro" id="IPR035914">
    <property type="entry name" value="Sperma_CUB_dom_sf"/>
</dbReference>
<dbReference type="CDD" id="cd15137">
    <property type="entry name" value="7tmA_Relaxin_R"/>
    <property type="match status" value="1"/>
</dbReference>
<dbReference type="PANTHER" id="PTHR24372">
    <property type="entry name" value="GLYCOPROTEIN HORMONE RECEPTOR"/>
    <property type="match status" value="1"/>
</dbReference>
<evidence type="ECO:0000256" key="5">
    <source>
        <dbReference type="ARBA" id="ARBA00022737"/>
    </source>
</evidence>
<dbReference type="PROSITE" id="PS01180">
    <property type="entry name" value="CUB"/>
    <property type="match status" value="1"/>
</dbReference>
<dbReference type="InterPro" id="IPR016186">
    <property type="entry name" value="C-type_lectin-like/link_sf"/>
</dbReference>
<dbReference type="PANTHER" id="PTHR24372:SF77">
    <property type="entry name" value="G-PROTEIN COUPLED RECEPTORS FAMILY 1 PROFILE DOMAIN-CONTAINING PROTEIN"/>
    <property type="match status" value="1"/>
</dbReference>
<dbReference type="InterPro" id="IPR001611">
    <property type="entry name" value="Leu-rich_rpt"/>
</dbReference>
<dbReference type="InterPro" id="IPR002172">
    <property type="entry name" value="LDrepeatLR_classA_rpt"/>
</dbReference>
<dbReference type="SMART" id="SM00192">
    <property type="entry name" value="LDLa"/>
    <property type="match status" value="3"/>
</dbReference>
<dbReference type="CDD" id="cd00037">
    <property type="entry name" value="CLECT"/>
    <property type="match status" value="2"/>
</dbReference>
<keyword evidence="22" id="KW-1185">Reference proteome</keyword>
<feature type="disulfide bond" evidence="12">
    <location>
        <begin position="1279"/>
        <end position="1297"/>
    </location>
</feature>
<dbReference type="InterPro" id="IPR023415">
    <property type="entry name" value="LDLR_class-A_CS"/>
</dbReference>
<evidence type="ECO:0000256" key="3">
    <source>
        <dbReference type="ARBA" id="ARBA00022614"/>
    </source>
</evidence>
<dbReference type="InterPro" id="IPR000859">
    <property type="entry name" value="CUB_dom"/>
</dbReference>
<feature type="domain" description="Pentraxin (PTX)" evidence="20">
    <location>
        <begin position="1928"/>
        <end position="2135"/>
    </location>
</feature>
<dbReference type="PROSITE" id="PS50068">
    <property type="entry name" value="LDLRA_2"/>
    <property type="match status" value="3"/>
</dbReference>
<dbReference type="CDD" id="cd00112">
    <property type="entry name" value="LDLa"/>
    <property type="match status" value="3"/>
</dbReference>
<dbReference type="PROSITE" id="PS50041">
    <property type="entry name" value="C_TYPE_LECTIN_2"/>
    <property type="match status" value="2"/>
</dbReference>
<dbReference type="InterPro" id="IPR017452">
    <property type="entry name" value="GPCR_Rhodpsn_7TM"/>
</dbReference>
<feature type="disulfide bond" evidence="12">
    <location>
        <begin position="1272"/>
        <end position="1284"/>
    </location>
</feature>
<dbReference type="CDD" id="cd06263">
    <property type="entry name" value="MAM"/>
    <property type="match status" value="2"/>
</dbReference>
<keyword evidence="11" id="KW-0807">Transducer</keyword>
<feature type="transmembrane region" description="Helical" evidence="13">
    <location>
        <begin position="27"/>
        <end position="43"/>
    </location>
</feature>
<feature type="domain" description="Protein kinase" evidence="15">
    <location>
        <begin position="3043"/>
        <end position="3294"/>
    </location>
</feature>
<dbReference type="Gene3D" id="3.10.100.10">
    <property type="entry name" value="Mannose-Binding Protein A, subunit A"/>
    <property type="match status" value="2"/>
</dbReference>
<dbReference type="SUPFAM" id="SSF49899">
    <property type="entry name" value="Concanavalin A-like lectins/glucanases"/>
    <property type="match status" value="6"/>
</dbReference>
<dbReference type="SMART" id="SM00042">
    <property type="entry name" value="CUB"/>
    <property type="match status" value="1"/>
</dbReference>
<feature type="disulfide bond" evidence="12">
    <location>
        <begin position="1217"/>
        <end position="1232"/>
    </location>
</feature>
<dbReference type="CDD" id="cd00041">
    <property type="entry name" value="CUB"/>
    <property type="match status" value="1"/>
</dbReference>
<dbReference type="PROSITE" id="PS50060">
    <property type="entry name" value="MAM_2"/>
    <property type="match status" value="4"/>
</dbReference>
<evidence type="ECO:0000256" key="12">
    <source>
        <dbReference type="PROSITE-ProRule" id="PRU00124"/>
    </source>
</evidence>
<dbReference type="Gene3D" id="1.20.1070.10">
    <property type="entry name" value="Rhodopsin 7-helix transmembrane proteins"/>
    <property type="match status" value="1"/>
</dbReference>
<keyword evidence="9 12" id="KW-1015">Disulfide bond</keyword>
<feature type="domain" description="C-type lectin" evidence="16">
    <location>
        <begin position="362"/>
        <end position="487"/>
    </location>
</feature>
<comment type="caution">
    <text evidence="21">The sequence shown here is derived from an EMBL/GenBank/DDBJ whole genome shotgun (WGS) entry which is preliminary data.</text>
</comment>
<dbReference type="Pfam" id="PF00059">
    <property type="entry name" value="Lectin_C"/>
    <property type="match status" value="2"/>
</dbReference>
<dbReference type="SUPFAM" id="SSF56112">
    <property type="entry name" value="Protein kinase-like (PK-like)"/>
    <property type="match status" value="1"/>
</dbReference>
<dbReference type="InterPro" id="IPR000719">
    <property type="entry name" value="Prot_kinase_dom"/>
</dbReference>
<dbReference type="SUPFAM" id="SSF52058">
    <property type="entry name" value="L domain-like"/>
    <property type="match status" value="1"/>
</dbReference>
<evidence type="ECO:0000256" key="4">
    <source>
        <dbReference type="ARBA" id="ARBA00022692"/>
    </source>
</evidence>
<dbReference type="Pfam" id="PF00629">
    <property type="entry name" value="MAM"/>
    <property type="match status" value="4"/>
</dbReference>
<evidence type="ECO:0000259" key="18">
    <source>
        <dbReference type="PROSITE" id="PS50262"/>
    </source>
</evidence>
<dbReference type="InterPro" id="IPR008979">
    <property type="entry name" value="Galactose-bd-like_sf"/>
</dbReference>
<feature type="domain" description="CUB" evidence="14">
    <location>
        <begin position="2272"/>
        <end position="2383"/>
    </location>
</feature>
<feature type="transmembrane region" description="Helical" evidence="13">
    <location>
        <begin position="2676"/>
        <end position="2697"/>
    </location>
</feature>
<dbReference type="Gene3D" id="4.10.400.10">
    <property type="entry name" value="Low-density Lipoprotein Receptor"/>
    <property type="match status" value="3"/>
</dbReference>
<evidence type="ECO:0000256" key="10">
    <source>
        <dbReference type="ARBA" id="ARBA00023170"/>
    </source>
</evidence>
<dbReference type="Gene3D" id="2.60.120.260">
    <property type="entry name" value="Galactose-binding domain-like"/>
    <property type="match status" value="1"/>
</dbReference>
<dbReference type="SMART" id="SM00034">
    <property type="entry name" value="CLECT"/>
    <property type="match status" value="2"/>
</dbReference>
<feature type="domain" description="G-protein coupled receptors family 1 profile" evidence="18">
    <location>
        <begin position="2686"/>
        <end position="2950"/>
    </location>
</feature>
<evidence type="ECO:0000256" key="11">
    <source>
        <dbReference type="ARBA" id="ARBA00023224"/>
    </source>
</evidence>
<evidence type="ECO:0000256" key="9">
    <source>
        <dbReference type="ARBA" id="ARBA00023157"/>
    </source>
</evidence>
<feature type="disulfide bond" evidence="12">
    <location>
        <begin position="1253"/>
        <end position="1268"/>
    </location>
</feature>
<dbReference type="SUPFAM" id="SSF56436">
    <property type="entry name" value="C-type lectin-like"/>
    <property type="match status" value="2"/>
</dbReference>
<organism evidence="21 22">
    <name type="scientific">Porites lobata</name>
    <dbReference type="NCBI Taxonomy" id="104759"/>
    <lineage>
        <taxon>Eukaryota</taxon>
        <taxon>Metazoa</taxon>
        <taxon>Cnidaria</taxon>
        <taxon>Anthozoa</taxon>
        <taxon>Hexacorallia</taxon>
        <taxon>Scleractinia</taxon>
        <taxon>Fungiina</taxon>
        <taxon>Poritidae</taxon>
        <taxon>Porites</taxon>
    </lineage>
</organism>
<dbReference type="Pfam" id="PF13855">
    <property type="entry name" value="LRR_8"/>
    <property type="match status" value="2"/>
</dbReference>
<dbReference type="InterPro" id="IPR003591">
    <property type="entry name" value="Leu-rich_rpt_typical-subtyp"/>
</dbReference>
<comment type="subcellular location">
    <subcellularLocation>
        <location evidence="1">Cell membrane</location>
        <topology evidence="1">Multi-pass membrane protein</topology>
    </subcellularLocation>
</comment>
<dbReference type="InterPro" id="IPR000998">
    <property type="entry name" value="MAM_dom"/>
</dbReference>
<keyword evidence="3" id="KW-0433">Leucine-rich repeat</keyword>
<dbReference type="SUPFAM" id="SSF81321">
    <property type="entry name" value="Family A G protein-coupled receptor-like"/>
    <property type="match status" value="1"/>
</dbReference>
<dbReference type="Pfam" id="PF00431">
    <property type="entry name" value="CUB"/>
    <property type="match status" value="1"/>
</dbReference>
<evidence type="ECO:0000313" key="22">
    <source>
        <dbReference type="Proteomes" id="UP001159405"/>
    </source>
</evidence>
<feature type="domain" description="MAM" evidence="17">
    <location>
        <begin position="1500"/>
        <end position="1657"/>
    </location>
</feature>
<feature type="domain" description="MAM" evidence="17">
    <location>
        <begin position="1338"/>
        <end position="1493"/>
    </location>
</feature>
<dbReference type="InterPro" id="IPR032675">
    <property type="entry name" value="LRR_dom_sf"/>
</dbReference>
<evidence type="ECO:0000259" key="17">
    <source>
        <dbReference type="PROSITE" id="PS50060"/>
    </source>
</evidence>
<reference evidence="21 22" key="1">
    <citation type="submission" date="2022-05" db="EMBL/GenBank/DDBJ databases">
        <authorList>
            <consortium name="Genoscope - CEA"/>
            <person name="William W."/>
        </authorList>
    </citation>
    <scope>NUCLEOTIDE SEQUENCE [LARGE SCALE GENOMIC DNA]</scope>
</reference>
<dbReference type="Gene3D" id="1.10.510.10">
    <property type="entry name" value="Transferase(Phosphotransferase) domain 1"/>
    <property type="match status" value="1"/>
</dbReference>
<comment type="caution">
    <text evidence="12">Lacks conserved residue(s) required for the propagation of feature annotation.</text>
</comment>
<accession>A0ABN8MZ34</accession>
<keyword evidence="2" id="KW-1003">Cell membrane</keyword>
<evidence type="ECO:0000259" key="20">
    <source>
        <dbReference type="PROSITE" id="PS51828"/>
    </source>
</evidence>
<evidence type="ECO:0000313" key="21">
    <source>
        <dbReference type="EMBL" id="CAH3037834.1"/>
    </source>
</evidence>
<evidence type="ECO:0000259" key="16">
    <source>
        <dbReference type="PROSITE" id="PS50041"/>
    </source>
</evidence>
<keyword evidence="7" id="KW-0297">G-protein coupled receptor</keyword>
<dbReference type="InterPro" id="IPR001304">
    <property type="entry name" value="C-type_lectin-like"/>
</dbReference>
<dbReference type="Gene3D" id="2.60.120.290">
    <property type="entry name" value="Spermadhesin, CUB domain"/>
    <property type="match status" value="1"/>
</dbReference>
<evidence type="ECO:0000259" key="19">
    <source>
        <dbReference type="PROSITE" id="PS51820"/>
    </source>
</evidence>
<evidence type="ECO:0000259" key="15">
    <source>
        <dbReference type="PROSITE" id="PS50011"/>
    </source>
</evidence>
<feature type="domain" description="PA14" evidence="19">
    <location>
        <begin position="767"/>
        <end position="933"/>
    </location>
</feature>
<dbReference type="SMART" id="SM00365">
    <property type="entry name" value="LRR_SD22"/>
    <property type="match status" value="5"/>
</dbReference>
<evidence type="ECO:0000256" key="8">
    <source>
        <dbReference type="ARBA" id="ARBA00023136"/>
    </source>
</evidence>
<feature type="domain" description="MAM" evidence="17">
    <location>
        <begin position="2142"/>
        <end position="2263"/>
    </location>
</feature>
<dbReference type="SUPFAM" id="SSF57424">
    <property type="entry name" value="LDL receptor-like module"/>
    <property type="match status" value="3"/>
</dbReference>
<dbReference type="PROSITE" id="PS51450">
    <property type="entry name" value="LRR"/>
    <property type="match status" value="3"/>
</dbReference>
<dbReference type="InterPro" id="IPR016187">
    <property type="entry name" value="CTDL_fold"/>
</dbReference>
<keyword evidence="8 13" id="KW-0472">Membrane</keyword>
<feature type="disulfide bond" evidence="12">
    <location>
        <begin position="1234"/>
        <end position="1246"/>
    </location>
</feature>
<dbReference type="InterPro" id="IPR037524">
    <property type="entry name" value="PA14/GLEYA"/>
</dbReference>
<dbReference type="PROSITE" id="PS50262">
    <property type="entry name" value="G_PROTEIN_RECEP_F1_2"/>
    <property type="match status" value="1"/>
</dbReference>
<feature type="domain" description="MAM" evidence="17">
    <location>
        <begin position="59"/>
        <end position="221"/>
    </location>
</feature>
<protein>
    <submittedName>
        <fullName evidence="21">Uncharacterized protein</fullName>
    </submittedName>
</protein>
<dbReference type="PROSITE" id="PS51820">
    <property type="entry name" value="PA14"/>
    <property type="match status" value="1"/>
</dbReference>
<feature type="domain" description="C-type lectin" evidence="16">
    <location>
        <begin position="504"/>
        <end position="627"/>
    </location>
</feature>
<proteinExistence type="predicted"/>
<dbReference type="SMART" id="SM00369">
    <property type="entry name" value="LRR_TYP"/>
    <property type="match status" value="7"/>
</dbReference>
<dbReference type="PROSITE" id="PS01209">
    <property type="entry name" value="LDLRA_1"/>
    <property type="match status" value="2"/>
</dbReference>
<gene>
    <name evidence="21" type="ORF">PLOB_00039415</name>
</gene>
<feature type="transmembrane region" description="Helical" evidence="13">
    <location>
        <begin position="2794"/>
        <end position="2818"/>
    </location>
</feature>
<dbReference type="InterPro" id="IPR001245">
    <property type="entry name" value="Ser-Thr/Tyr_kinase_cat_dom"/>
</dbReference>
<dbReference type="EMBL" id="CALNXK010000006">
    <property type="protein sequence ID" value="CAH3037834.1"/>
    <property type="molecule type" value="Genomic_DNA"/>
</dbReference>
<dbReference type="Proteomes" id="UP001159405">
    <property type="component" value="Unassembled WGS sequence"/>
</dbReference>
<dbReference type="InterPro" id="IPR011009">
    <property type="entry name" value="Kinase-like_dom_sf"/>
</dbReference>
<dbReference type="InterPro" id="IPR013320">
    <property type="entry name" value="ConA-like_dom_sf"/>
</dbReference>